<evidence type="ECO:0008006" key="3">
    <source>
        <dbReference type="Google" id="ProtNLM"/>
    </source>
</evidence>
<dbReference type="Gene3D" id="3.30.40.10">
    <property type="entry name" value="Zinc/RING finger domain, C3HC4 (zinc finger)"/>
    <property type="match status" value="1"/>
</dbReference>
<evidence type="ECO:0000313" key="1">
    <source>
        <dbReference type="EMBL" id="KAJ4016635.1"/>
    </source>
</evidence>
<reference evidence="1" key="1">
    <citation type="submission" date="2022-10" db="EMBL/GenBank/DDBJ databases">
        <title>Fusarium specimens isolated from Avocado Roots.</title>
        <authorList>
            <person name="Stajich J."/>
            <person name="Roper C."/>
            <person name="Heimlech-Rivalta G."/>
        </authorList>
    </citation>
    <scope>NUCLEOTIDE SEQUENCE</scope>
    <source>
        <strain evidence="1">CF00143</strain>
    </source>
</reference>
<dbReference type="AlphaFoldDB" id="A0A9W8PSR3"/>
<keyword evidence="2" id="KW-1185">Reference proteome</keyword>
<gene>
    <name evidence="1" type="ORF">NW766_004833</name>
</gene>
<dbReference type="EMBL" id="JAPDHF010000006">
    <property type="protein sequence ID" value="KAJ4016635.1"/>
    <property type="molecule type" value="Genomic_DNA"/>
</dbReference>
<dbReference type="OrthoDB" id="5863171at2759"/>
<organism evidence="1 2">
    <name type="scientific">Fusarium irregulare</name>
    <dbReference type="NCBI Taxonomy" id="2494466"/>
    <lineage>
        <taxon>Eukaryota</taxon>
        <taxon>Fungi</taxon>
        <taxon>Dikarya</taxon>
        <taxon>Ascomycota</taxon>
        <taxon>Pezizomycotina</taxon>
        <taxon>Sordariomycetes</taxon>
        <taxon>Hypocreomycetidae</taxon>
        <taxon>Hypocreales</taxon>
        <taxon>Nectriaceae</taxon>
        <taxon>Fusarium</taxon>
        <taxon>Fusarium incarnatum-equiseti species complex</taxon>
    </lineage>
</organism>
<proteinExistence type="predicted"/>
<dbReference type="InterPro" id="IPR011011">
    <property type="entry name" value="Znf_FYVE_PHD"/>
</dbReference>
<dbReference type="Proteomes" id="UP001152130">
    <property type="component" value="Unassembled WGS sequence"/>
</dbReference>
<dbReference type="SUPFAM" id="SSF57903">
    <property type="entry name" value="FYVE/PHD zinc finger"/>
    <property type="match status" value="1"/>
</dbReference>
<comment type="caution">
    <text evidence="1">The sequence shown here is derived from an EMBL/GenBank/DDBJ whole genome shotgun (WGS) entry which is preliminary data.</text>
</comment>
<accession>A0A9W8PSR3</accession>
<name>A0A9W8PSR3_9HYPO</name>
<dbReference type="InterPro" id="IPR013083">
    <property type="entry name" value="Znf_RING/FYVE/PHD"/>
</dbReference>
<protein>
    <recommendedName>
        <fullName evidence="3">Zinc finger PHD-type domain-containing protein</fullName>
    </recommendedName>
</protein>
<sequence>MDQLPEIPVKFLDPMLSVSFETDEAVINVNPSPPAPKKSSYTPQFTSEGPAILRRLIGNSQPIDGQNTGDAVVTSLKDTLSIPTPTRQGQSITVDSLNAGVKRKRDESSITVDFTQNTIPFSWKGPSPTRQIVLQSQPTVQEARCSKCDGAAHVSSLLTCTHCLLHWHQKCHPSSTNNGPMTTANFICISCTAGQQQTASLRGKVTQQRQQEIDRLRQRQLSNLPRGVFPAKPHLVGFGAGQAPHASRAKYFETLSKMDMLNVLSFCDQMKPNLLLDILVSVSKRHPDLPIFDSPDWESQLLNGPRPAKALKHDEKPRHGHVLTNKANKQKQKTTKKILKRTRVIEVITSAPEEDNVNVLPATWAKAGKGLYSKLPPETEDRSLLKDENDEESFSHFFVDRAGRQIMDPVGA</sequence>
<evidence type="ECO:0000313" key="2">
    <source>
        <dbReference type="Proteomes" id="UP001152130"/>
    </source>
</evidence>